<accession>A0AAV7G7K5</accession>
<dbReference type="PANTHER" id="PTHR46922:SF3">
    <property type="entry name" value="HEAT SHOCK PROTEIN"/>
    <property type="match status" value="1"/>
</dbReference>
<feature type="transmembrane region" description="Helical" evidence="1">
    <location>
        <begin position="30"/>
        <end position="47"/>
    </location>
</feature>
<gene>
    <name evidence="2" type="ORF">IEQ34_019364</name>
</gene>
<dbReference type="AlphaFoldDB" id="A0AAV7G7K5"/>
<proteinExistence type="predicted"/>
<dbReference type="EMBL" id="JAGFBR010000017">
    <property type="protein sequence ID" value="KAH0452065.1"/>
    <property type="molecule type" value="Genomic_DNA"/>
</dbReference>
<reference evidence="2 3" key="1">
    <citation type="journal article" date="2021" name="Hortic Res">
        <title>Chromosome-scale assembly of the Dendrobium chrysotoxum genome enhances the understanding of orchid evolution.</title>
        <authorList>
            <person name="Zhang Y."/>
            <person name="Zhang G.Q."/>
            <person name="Zhang D."/>
            <person name="Liu X.D."/>
            <person name="Xu X.Y."/>
            <person name="Sun W.H."/>
            <person name="Yu X."/>
            <person name="Zhu X."/>
            <person name="Wang Z.W."/>
            <person name="Zhao X."/>
            <person name="Zhong W.Y."/>
            <person name="Chen H."/>
            <person name="Yin W.L."/>
            <person name="Huang T."/>
            <person name="Niu S.C."/>
            <person name="Liu Z.J."/>
        </authorList>
    </citation>
    <scope>NUCLEOTIDE SEQUENCE [LARGE SCALE GENOMIC DNA]</scope>
    <source>
        <strain evidence="2">Lindl</strain>
    </source>
</reference>
<evidence type="ECO:0000256" key="1">
    <source>
        <dbReference type="SAM" id="Phobius"/>
    </source>
</evidence>
<dbReference type="PANTHER" id="PTHR46922">
    <property type="entry name" value="DHHA1 DOMAIN PROTEIN"/>
    <property type="match status" value="1"/>
</dbReference>
<keyword evidence="3" id="KW-1185">Reference proteome</keyword>
<name>A0AAV7G7K5_DENCH</name>
<keyword evidence="1" id="KW-0812">Transmembrane</keyword>
<evidence type="ECO:0000313" key="2">
    <source>
        <dbReference type="EMBL" id="KAH0452065.1"/>
    </source>
</evidence>
<dbReference type="Gene3D" id="3.10.310.30">
    <property type="match status" value="1"/>
</dbReference>
<protein>
    <submittedName>
        <fullName evidence="2">Uncharacterized protein</fullName>
    </submittedName>
</protein>
<organism evidence="2 3">
    <name type="scientific">Dendrobium chrysotoxum</name>
    <name type="common">Orchid</name>
    <dbReference type="NCBI Taxonomy" id="161865"/>
    <lineage>
        <taxon>Eukaryota</taxon>
        <taxon>Viridiplantae</taxon>
        <taxon>Streptophyta</taxon>
        <taxon>Embryophyta</taxon>
        <taxon>Tracheophyta</taxon>
        <taxon>Spermatophyta</taxon>
        <taxon>Magnoliopsida</taxon>
        <taxon>Liliopsida</taxon>
        <taxon>Asparagales</taxon>
        <taxon>Orchidaceae</taxon>
        <taxon>Epidendroideae</taxon>
        <taxon>Malaxideae</taxon>
        <taxon>Dendrobiinae</taxon>
        <taxon>Dendrobium</taxon>
    </lineage>
</organism>
<evidence type="ECO:0000313" key="3">
    <source>
        <dbReference type="Proteomes" id="UP000775213"/>
    </source>
</evidence>
<keyword evidence="1" id="KW-0472">Membrane</keyword>
<comment type="caution">
    <text evidence="2">The sequence shown here is derived from an EMBL/GenBank/DDBJ whole genome shotgun (WGS) entry which is preliminary data.</text>
</comment>
<sequence>MANDRWQWLAMGGYGGGCRWSTAGGGSGCGWWLVAVAVAIVVASSWWRQWVMVKLESTLFSVCHTRYRENIINGQPKLFECPSFVRCTLQQSKLNSIRLLCALHLAIAGSWQRATEGQILEEEEVNDLWDRKYKDLDIPEALLDLQDNARVEKMIRYIEDADLRRWELVGIKEFQIGIREARAKLNALTNPQIFEQLLELDADDLISKGNSYVASRLDAANKLLAKPFKIRLGRGLYGECLAIRADGNAEFSHEIALELSSRSAAAVIFMQRGNLKMCLRTTDCATDTSEIAKAFGGGGKPCSSSFIIRMDEYNEWTTINSPFSRNTLLLGNNFMFEPNIIQFVYIILVEIDNRMHSSKYSFIH</sequence>
<dbReference type="Proteomes" id="UP000775213">
    <property type="component" value="Unassembled WGS sequence"/>
</dbReference>
<keyword evidence="1" id="KW-1133">Transmembrane helix</keyword>